<dbReference type="InterPro" id="IPR000907">
    <property type="entry name" value="LipOase"/>
</dbReference>
<dbReference type="Gene3D" id="3.10.450.60">
    <property type="match status" value="1"/>
</dbReference>
<evidence type="ECO:0000313" key="6">
    <source>
        <dbReference type="Proteomes" id="UP000743370"/>
    </source>
</evidence>
<accession>A0A8T0KUE2</accession>
<dbReference type="AlphaFoldDB" id="A0A8T0KUE2"/>
<dbReference type="GO" id="GO:0046872">
    <property type="term" value="F:metal ion binding"/>
    <property type="evidence" value="ECO:0007669"/>
    <property type="project" value="UniProtKB-KW"/>
</dbReference>
<dbReference type="GO" id="GO:0034440">
    <property type="term" value="P:lipid oxidation"/>
    <property type="evidence" value="ECO:0007669"/>
    <property type="project" value="InterPro"/>
</dbReference>
<evidence type="ECO:0000256" key="1">
    <source>
        <dbReference type="ARBA" id="ARBA00022723"/>
    </source>
</evidence>
<proteinExistence type="predicted"/>
<dbReference type="InterPro" id="IPR027433">
    <property type="entry name" value="Lipoxygenase_dom_3"/>
</dbReference>
<dbReference type="InterPro" id="IPR036226">
    <property type="entry name" value="LipOase_C_sf"/>
</dbReference>
<evidence type="ECO:0000256" key="3">
    <source>
        <dbReference type="ARBA" id="ARBA00023002"/>
    </source>
</evidence>
<evidence type="ECO:0000256" key="2">
    <source>
        <dbReference type="ARBA" id="ARBA00022964"/>
    </source>
</evidence>
<evidence type="ECO:0000313" key="5">
    <source>
        <dbReference type="EMBL" id="KAG2402732.1"/>
    </source>
</evidence>
<dbReference type="PANTHER" id="PTHR11771">
    <property type="entry name" value="LIPOXYGENASE"/>
    <property type="match status" value="1"/>
</dbReference>
<dbReference type="InterPro" id="IPR013819">
    <property type="entry name" value="LipOase_C"/>
</dbReference>
<dbReference type="Pfam" id="PF00305">
    <property type="entry name" value="Lipoxygenase"/>
    <property type="match status" value="1"/>
</dbReference>
<sequence length="161" mass="18067">MADSKSARVLLLNFFGLKPAIGGLYLPTDVISKISPIPVIKEIFRTVGEQVLKFPPPYVIRVSKSARMTDDEFGREMLAGVNPCLIQRLQDLNVLRHKDDSFLERCGTLKPLAIELSLPHPRRDEFGAVSRDKDNGISERYSNSVVQQFDMLLHNNFAVVG</sequence>
<keyword evidence="1" id="KW-0479">Metal-binding</keyword>
<dbReference type="EMBL" id="JABFOF010000003">
    <property type="protein sequence ID" value="KAG2402732.1"/>
    <property type="molecule type" value="Genomic_DNA"/>
</dbReference>
<dbReference type="Gene3D" id="4.10.372.10">
    <property type="entry name" value="Lipoxygenase-1, Domain 3"/>
    <property type="match status" value="1"/>
</dbReference>
<organism evidence="5 6">
    <name type="scientific">Phaseolus angularis</name>
    <name type="common">Azuki bean</name>
    <name type="synonym">Vigna angularis</name>
    <dbReference type="NCBI Taxonomy" id="3914"/>
    <lineage>
        <taxon>Eukaryota</taxon>
        <taxon>Viridiplantae</taxon>
        <taxon>Streptophyta</taxon>
        <taxon>Embryophyta</taxon>
        <taxon>Tracheophyta</taxon>
        <taxon>Spermatophyta</taxon>
        <taxon>Magnoliopsida</taxon>
        <taxon>eudicotyledons</taxon>
        <taxon>Gunneridae</taxon>
        <taxon>Pentapetalae</taxon>
        <taxon>rosids</taxon>
        <taxon>fabids</taxon>
        <taxon>Fabales</taxon>
        <taxon>Fabaceae</taxon>
        <taxon>Papilionoideae</taxon>
        <taxon>50 kb inversion clade</taxon>
        <taxon>NPAAA clade</taxon>
        <taxon>indigoferoid/millettioid clade</taxon>
        <taxon>Phaseoleae</taxon>
        <taxon>Vigna</taxon>
    </lineage>
</organism>
<gene>
    <name evidence="5" type="ORF">HKW66_Vig0239290</name>
</gene>
<dbReference type="PROSITE" id="PS51393">
    <property type="entry name" value="LIPOXYGENASE_3"/>
    <property type="match status" value="1"/>
</dbReference>
<comment type="caution">
    <text evidence="5">The sequence shown here is derived from an EMBL/GenBank/DDBJ whole genome shotgun (WGS) entry which is preliminary data.</text>
</comment>
<keyword evidence="3" id="KW-0560">Oxidoreductase</keyword>
<dbReference type="Proteomes" id="UP000743370">
    <property type="component" value="Unassembled WGS sequence"/>
</dbReference>
<keyword evidence="2" id="KW-0223">Dioxygenase</keyword>
<protein>
    <submittedName>
        <fullName evidence="5">Linoleate 9S-lipoxygenase</fullName>
    </submittedName>
</protein>
<dbReference type="GO" id="GO:0016702">
    <property type="term" value="F:oxidoreductase activity, acting on single donors with incorporation of molecular oxygen, incorporation of two atoms of oxygen"/>
    <property type="evidence" value="ECO:0007669"/>
    <property type="project" value="InterPro"/>
</dbReference>
<feature type="domain" description="Lipoxygenase" evidence="4">
    <location>
        <begin position="1"/>
        <end position="92"/>
    </location>
</feature>
<name>A0A8T0KUE2_PHAAN</name>
<reference evidence="5 6" key="1">
    <citation type="submission" date="2020-05" db="EMBL/GenBank/DDBJ databases">
        <title>Vigna angularis (adzuki bean) Var. LongXiaoDou No. 4 denovo assembly.</title>
        <authorList>
            <person name="Xiang H."/>
        </authorList>
    </citation>
    <scope>NUCLEOTIDE SEQUENCE [LARGE SCALE GENOMIC DNA]</scope>
    <source>
        <tissue evidence="5">Leaf</tissue>
    </source>
</reference>
<evidence type="ECO:0000259" key="4">
    <source>
        <dbReference type="PROSITE" id="PS51393"/>
    </source>
</evidence>
<dbReference type="SUPFAM" id="SSF48484">
    <property type="entry name" value="Lipoxigenase"/>
    <property type="match status" value="1"/>
</dbReference>